<keyword evidence="5" id="KW-0998">Cell outer membrane</keyword>
<dbReference type="SUPFAM" id="SSF48452">
    <property type="entry name" value="TPR-like"/>
    <property type="match status" value="1"/>
</dbReference>
<dbReference type="CDD" id="cd08977">
    <property type="entry name" value="SusD"/>
    <property type="match status" value="1"/>
</dbReference>
<dbReference type="InterPro" id="IPR012944">
    <property type="entry name" value="SusD_RagB_dom"/>
</dbReference>
<dbReference type="GO" id="GO:0009279">
    <property type="term" value="C:cell outer membrane"/>
    <property type="evidence" value="ECO:0007669"/>
    <property type="project" value="UniProtKB-SubCell"/>
</dbReference>
<keyword evidence="3 6" id="KW-0732">Signal</keyword>
<organism evidence="9 10">
    <name type="scientific">Flavobacterium akiainvivens</name>
    <dbReference type="NCBI Taxonomy" id="1202724"/>
    <lineage>
        <taxon>Bacteria</taxon>
        <taxon>Pseudomonadati</taxon>
        <taxon>Bacteroidota</taxon>
        <taxon>Flavobacteriia</taxon>
        <taxon>Flavobacteriales</taxon>
        <taxon>Flavobacteriaceae</taxon>
        <taxon>Flavobacterium</taxon>
    </lineage>
</organism>
<dbReference type="InterPro" id="IPR033985">
    <property type="entry name" value="SusD-like_N"/>
</dbReference>
<evidence type="ECO:0000313" key="10">
    <source>
        <dbReference type="Proteomes" id="UP000037755"/>
    </source>
</evidence>
<evidence type="ECO:0000256" key="2">
    <source>
        <dbReference type="ARBA" id="ARBA00006275"/>
    </source>
</evidence>
<dbReference type="Pfam" id="PF07980">
    <property type="entry name" value="SusD_RagB"/>
    <property type="match status" value="1"/>
</dbReference>
<comment type="subcellular location">
    <subcellularLocation>
        <location evidence="1">Cell outer membrane</location>
    </subcellularLocation>
</comment>
<dbReference type="AlphaFoldDB" id="A0A0M9VHQ5"/>
<evidence type="ECO:0000256" key="5">
    <source>
        <dbReference type="ARBA" id="ARBA00023237"/>
    </source>
</evidence>
<accession>A0A0M9VHQ5</accession>
<dbReference type="PATRIC" id="fig|1202724.3.peg.1485"/>
<dbReference type="STRING" id="1202724.AM493_07140"/>
<evidence type="ECO:0000259" key="7">
    <source>
        <dbReference type="Pfam" id="PF07980"/>
    </source>
</evidence>
<protein>
    <recommendedName>
        <fullName evidence="11">Carbohydrate-binding protein SusD</fullName>
    </recommendedName>
</protein>
<dbReference type="PROSITE" id="PS51257">
    <property type="entry name" value="PROKAR_LIPOPROTEIN"/>
    <property type="match status" value="1"/>
</dbReference>
<evidence type="ECO:0000259" key="8">
    <source>
        <dbReference type="Pfam" id="PF14322"/>
    </source>
</evidence>
<feature type="domain" description="RagB/SusD" evidence="7">
    <location>
        <begin position="326"/>
        <end position="509"/>
    </location>
</feature>
<dbReference type="InterPro" id="IPR011990">
    <property type="entry name" value="TPR-like_helical_dom_sf"/>
</dbReference>
<dbReference type="Proteomes" id="UP000037755">
    <property type="component" value="Unassembled WGS sequence"/>
</dbReference>
<evidence type="ECO:0000256" key="6">
    <source>
        <dbReference type="SAM" id="SignalP"/>
    </source>
</evidence>
<dbReference type="EMBL" id="LIYD01000005">
    <property type="protein sequence ID" value="KOS05836.1"/>
    <property type="molecule type" value="Genomic_DNA"/>
</dbReference>
<feature type="chain" id="PRO_5005838962" description="Carbohydrate-binding protein SusD" evidence="6">
    <location>
        <begin position="23"/>
        <end position="509"/>
    </location>
</feature>
<reference evidence="9 10" key="1">
    <citation type="submission" date="2015-08" db="EMBL/GenBank/DDBJ databases">
        <title>Whole genome sequence of Flavobacterium akiainvivens IK-1T, from decaying Wikstroemia oahuensis, an endemic Hawaiian shrub.</title>
        <authorList>
            <person name="Wan X."/>
            <person name="Hou S."/>
            <person name="Saito J."/>
            <person name="Donachie S."/>
        </authorList>
    </citation>
    <scope>NUCLEOTIDE SEQUENCE [LARGE SCALE GENOMIC DNA]</scope>
    <source>
        <strain evidence="9 10">IK-1</strain>
    </source>
</reference>
<dbReference type="OrthoDB" id="5694214at2"/>
<keyword evidence="4" id="KW-0472">Membrane</keyword>
<dbReference type="Gene3D" id="1.25.40.390">
    <property type="match status" value="1"/>
</dbReference>
<name>A0A0M9VHQ5_9FLAO</name>
<evidence type="ECO:0000313" key="9">
    <source>
        <dbReference type="EMBL" id="KOS05836.1"/>
    </source>
</evidence>
<gene>
    <name evidence="9" type="ORF">AM493_07140</name>
</gene>
<sequence length="509" mass="57524">MKTKILAFMAFAILFTSCSDFLDEDPTTALAEADAFSKMDYIEPLLLGSITSWRNLQKDRPGLYFNLGTDEAQQGTYQIITDANQAGIDLYNGFLSQENNALAGQWNGRWPIVNVAALAIFYLESNTEEDTARRDVLLGEASFIRAVLMYELARYWGEVPVNDKARTLELGFGRQPLDVVYEQIVTDLQRAAELLPATQENRSLPTKWAAQAMLGKVYMSAQEESGYRNYNLAAEAFQAVINSGQFSLTSSYSALFNPNTPNTTESIYEWQFNNTWPDNNQIQWQTGSRAVANLDQYAYFGGYDLILPTQYCYRDKANGGIWETGDTRKNESIRYDFTYQGQTPNPPAGFGGDEVDPHIKKYEDVRTQGSQSFWNSGKNKPFLRYADVLLSYAECLNELGQTGQAEGFVNQVRTRAFGGTLPAGMAWSGLSAQQFRDQILDERMRELAFEGWRRIDLLRTGKLVQLVGTRNKWAQQNGTIADFHNRYPIPLSEMSQNDEINPEDQNPGY</sequence>
<dbReference type="RefSeq" id="WP_054407095.1">
    <property type="nucleotide sequence ID" value="NZ_FOYA01000008.1"/>
</dbReference>
<feature type="signal peptide" evidence="6">
    <location>
        <begin position="1"/>
        <end position="22"/>
    </location>
</feature>
<evidence type="ECO:0000256" key="1">
    <source>
        <dbReference type="ARBA" id="ARBA00004442"/>
    </source>
</evidence>
<feature type="domain" description="SusD-like N-terminal" evidence="8">
    <location>
        <begin position="20"/>
        <end position="219"/>
    </location>
</feature>
<keyword evidence="10" id="KW-1185">Reference proteome</keyword>
<evidence type="ECO:0008006" key="11">
    <source>
        <dbReference type="Google" id="ProtNLM"/>
    </source>
</evidence>
<evidence type="ECO:0000256" key="3">
    <source>
        <dbReference type="ARBA" id="ARBA00022729"/>
    </source>
</evidence>
<comment type="similarity">
    <text evidence="2">Belongs to the SusD family.</text>
</comment>
<proteinExistence type="inferred from homology"/>
<dbReference type="Pfam" id="PF14322">
    <property type="entry name" value="SusD-like_3"/>
    <property type="match status" value="1"/>
</dbReference>
<evidence type="ECO:0000256" key="4">
    <source>
        <dbReference type="ARBA" id="ARBA00023136"/>
    </source>
</evidence>
<comment type="caution">
    <text evidence="9">The sequence shown here is derived from an EMBL/GenBank/DDBJ whole genome shotgun (WGS) entry which is preliminary data.</text>
</comment>